<keyword evidence="6" id="KW-1185">Reference proteome</keyword>
<dbReference type="PANTHER" id="PTHR43272:SF32">
    <property type="entry name" value="AMP-DEPENDENT SYNTHETASE_LIGASE DOMAIN-CONTAINING PROTEIN"/>
    <property type="match status" value="1"/>
</dbReference>
<organism evidence="5 6">
    <name type="scientific">Profundicola chukchiensis</name>
    <dbReference type="NCBI Taxonomy" id="2961959"/>
    <lineage>
        <taxon>Bacteria</taxon>
        <taxon>Pseudomonadati</taxon>
        <taxon>Bacteroidota</taxon>
        <taxon>Flavobacteriia</taxon>
        <taxon>Flavobacteriales</taxon>
        <taxon>Weeksellaceae</taxon>
        <taxon>Profundicola</taxon>
    </lineage>
</organism>
<sequence>MENNIGTEVLKSFQQDPDKVFLRSYSSGRNYTGSMAISTIQKIATGLIAEGQDQMSRVAIFSQNCPEWTLVDLACIQARIISVPIFATNNYVQTEFILEDSGSQLVFAGSKEQYNELLKIKNQEEYRIIVFDDQVDLKTENSIYFKDWIELYDDQNLNDDLKKRTASIKESDLTTLIYTSGTTGEPKGVQVHHSQFNALLANHNEVYEFKPSYTSLAFLPLSHVYERSWTYIILSNGMSNVYLSNPKVIASAIEKIKPETFCAVPRLYEKIHGKIMDEISKQSSITQNVFNWALKQGKKHSEFIQNKQKVPVLLALKHKLADRLVFKTIRAKLGGNIVYCPCGGAYISDHLVEFFRAINIPLLVGYGLTESTATVTSFTNEDYRVGSVGKPIVNVDLKIGENNEILVKGKTITSGYYQLEEESKERFTEDGWFKTGDAGRLDENGFLYITDRIKQLIKTANGKYIAPQLVEGRLAQSRFIAQAMIIGEGRSYVSGLFTLDQEYVEEWAKEQGINYDNFEELAQNQALLKAINTSINQEQKDLSNYEKVKRFRVLAHEFSMEKDELTPTLKLKRKVIEKNYADLINTLYK</sequence>
<dbReference type="PANTHER" id="PTHR43272">
    <property type="entry name" value="LONG-CHAIN-FATTY-ACID--COA LIGASE"/>
    <property type="match status" value="1"/>
</dbReference>
<evidence type="ECO:0000256" key="3">
    <source>
        <dbReference type="ARBA" id="ARBA00023098"/>
    </source>
</evidence>
<dbReference type="RefSeq" id="WP_304419807.1">
    <property type="nucleotide sequence ID" value="NZ_JANCMU010000001.1"/>
</dbReference>
<dbReference type="EMBL" id="JANCMU010000001">
    <property type="protein sequence ID" value="MDG4945090.1"/>
    <property type="molecule type" value="Genomic_DNA"/>
</dbReference>
<evidence type="ECO:0000256" key="1">
    <source>
        <dbReference type="ARBA" id="ARBA00022598"/>
    </source>
</evidence>
<protein>
    <submittedName>
        <fullName evidence="5">Long-chain fatty acid--CoA ligase</fullName>
    </submittedName>
</protein>
<dbReference type="InterPro" id="IPR000873">
    <property type="entry name" value="AMP-dep_synth/lig_dom"/>
</dbReference>
<evidence type="ECO:0000313" key="5">
    <source>
        <dbReference type="EMBL" id="MDG4945090.1"/>
    </source>
</evidence>
<dbReference type="InterPro" id="IPR020845">
    <property type="entry name" value="AMP-binding_CS"/>
</dbReference>
<dbReference type="InterPro" id="IPR042099">
    <property type="entry name" value="ANL_N_sf"/>
</dbReference>
<feature type="domain" description="AMP-dependent synthetase/ligase" evidence="4">
    <location>
        <begin position="13"/>
        <end position="417"/>
    </location>
</feature>
<name>A0A9X4RUT6_9FLAO</name>
<gene>
    <name evidence="5" type="ORF">NMK71_01570</name>
</gene>
<evidence type="ECO:0000256" key="2">
    <source>
        <dbReference type="ARBA" id="ARBA00022832"/>
    </source>
</evidence>
<dbReference type="Gene3D" id="3.40.50.12780">
    <property type="entry name" value="N-terminal domain of ligase-like"/>
    <property type="match status" value="1"/>
</dbReference>
<dbReference type="Proteomes" id="UP001152599">
    <property type="component" value="Unassembled WGS sequence"/>
</dbReference>
<reference evidence="5" key="1">
    <citation type="submission" date="2022-07" db="EMBL/GenBank/DDBJ databases">
        <title>Description and genome-wide analysis of Profundicola chukchiensis gen. nov., sp. nov., marine bacteria isolated from bottom sediments of the Chukchi Sea.</title>
        <authorList>
            <person name="Romanenko L."/>
            <person name="Otstavnykh N."/>
            <person name="Kurilenko V."/>
            <person name="Eremeev V."/>
            <person name="Velansky P."/>
            <person name="Mikhailov V."/>
            <person name="Isaeva M."/>
        </authorList>
    </citation>
    <scope>NUCLEOTIDE SEQUENCE</scope>
    <source>
        <strain evidence="5">KMM 9713</strain>
    </source>
</reference>
<dbReference type="PROSITE" id="PS00455">
    <property type="entry name" value="AMP_BINDING"/>
    <property type="match status" value="1"/>
</dbReference>
<dbReference type="SUPFAM" id="SSF56801">
    <property type="entry name" value="Acetyl-CoA synthetase-like"/>
    <property type="match status" value="1"/>
</dbReference>
<dbReference type="Pfam" id="PF23562">
    <property type="entry name" value="AMP-binding_C_3"/>
    <property type="match status" value="1"/>
</dbReference>
<keyword evidence="1 5" id="KW-0436">Ligase</keyword>
<comment type="caution">
    <text evidence="5">The sequence shown here is derived from an EMBL/GenBank/DDBJ whole genome shotgun (WGS) entry which is preliminary data.</text>
</comment>
<keyword evidence="2" id="KW-0276">Fatty acid metabolism</keyword>
<dbReference type="AlphaFoldDB" id="A0A9X4RUT6"/>
<accession>A0A9X4RUT6</accession>
<dbReference type="CDD" id="cd05907">
    <property type="entry name" value="VL_LC_FACS_like"/>
    <property type="match status" value="1"/>
</dbReference>
<dbReference type="GO" id="GO:0004467">
    <property type="term" value="F:long-chain fatty acid-CoA ligase activity"/>
    <property type="evidence" value="ECO:0007669"/>
    <property type="project" value="TreeGrafter"/>
</dbReference>
<evidence type="ECO:0000313" key="6">
    <source>
        <dbReference type="Proteomes" id="UP001152599"/>
    </source>
</evidence>
<keyword evidence="3" id="KW-0443">Lipid metabolism</keyword>
<proteinExistence type="predicted"/>
<dbReference type="Pfam" id="PF00501">
    <property type="entry name" value="AMP-binding"/>
    <property type="match status" value="1"/>
</dbReference>
<dbReference type="GO" id="GO:0016020">
    <property type="term" value="C:membrane"/>
    <property type="evidence" value="ECO:0007669"/>
    <property type="project" value="TreeGrafter"/>
</dbReference>
<evidence type="ECO:0000259" key="4">
    <source>
        <dbReference type="Pfam" id="PF00501"/>
    </source>
</evidence>